<dbReference type="InterPro" id="IPR016181">
    <property type="entry name" value="Acyl_CoA_acyltransferase"/>
</dbReference>
<evidence type="ECO:0000256" key="1">
    <source>
        <dbReference type="ARBA" id="ARBA00022679"/>
    </source>
</evidence>
<evidence type="ECO:0000313" key="5">
    <source>
        <dbReference type="Proteomes" id="UP001597119"/>
    </source>
</evidence>
<name>A0ABD6CAB9_9EURY</name>
<dbReference type="AlphaFoldDB" id="A0ABD6CAB9"/>
<dbReference type="InterPro" id="IPR050832">
    <property type="entry name" value="Bact_Acetyltransf"/>
</dbReference>
<dbReference type="InterPro" id="IPR000182">
    <property type="entry name" value="GNAT_dom"/>
</dbReference>
<dbReference type="Gene3D" id="3.40.630.30">
    <property type="match status" value="1"/>
</dbReference>
<keyword evidence="1 4" id="KW-0808">Transferase</keyword>
<keyword evidence="2 4" id="KW-0012">Acyltransferase</keyword>
<feature type="domain" description="N-acetyltransferase" evidence="3">
    <location>
        <begin position="1"/>
        <end position="158"/>
    </location>
</feature>
<dbReference type="InterPro" id="IPR043854">
    <property type="entry name" value="DUF5816"/>
</dbReference>
<dbReference type="RefSeq" id="WP_247374699.1">
    <property type="nucleotide sequence ID" value="NZ_JALLGV010000001.1"/>
</dbReference>
<evidence type="ECO:0000313" key="4">
    <source>
        <dbReference type="EMBL" id="MFD1587173.1"/>
    </source>
</evidence>
<evidence type="ECO:0000259" key="3">
    <source>
        <dbReference type="PROSITE" id="PS51186"/>
    </source>
</evidence>
<organism evidence="4 5">
    <name type="scientific">Halorientalis brevis</name>
    <dbReference type="NCBI Taxonomy" id="1126241"/>
    <lineage>
        <taxon>Archaea</taxon>
        <taxon>Methanobacteriati</taxon>
        <taxon>Methanobacteriota</taxon>
        <taxon>Stenosarchaea group</taxon>
        <taxon>Halobacteria</taxon>
        <taxon>Halobacteriales</taxon>
        <taxon>Haloarculaceae</taxon>
        <taxon>Halorientalis</taxon>
    </lineage>
</organism>
<evidence type="ECO:0000256" key="2">
    <source>
        <dbReference type="ARBA" id="ARBA00023315"/>
    </source>
</evidence>
<keyword evidence="5" id="KW-1185">Reference proteome</keyword>
<dbReference type="PANTHER" id="PTHR43877">
    <property type="entry name" value="AMINOALKYLPHOSPHONATE N-ACETYLTRANSFERASE-RELATED-RELATED"/>
    <property type="match status" value="1"/>
</dbReference>
<dbReference type="Proteomes" id="UP001597119">
    <property type="component" value="Unassembled WGS sequence"/>
</dbReference>
<proteinExistence type="predicted"/>
<accession>A0ABD6CAB9</accession>
<dbReference type="GO" id="GO:0016746">
    <property type="term" value="F:acyltransferase activity"/>
    <property type="evidence" value="ECO:0007669"/>
    <property type="project" value="UniProtKB-KW"/>
</dbReference>
<dbReference type="PROSITE" id="PS51186">
    <property type="entry name" value="GNAT"/>
    <property type="match status" value="1"/>
</dbReference>
<dbReference type="SUPFAM" id="SSF55729">
    <property type="entry name" value="Acyl-CoA N-acyltransferases (Nat)"/>
    <property type="match status" value="1"/>
</dbReference>
<dbReference type="PANTHER" id="PTHR43877:SF1">
    <property type="entry name" value="ACETYLTRANSFERASE"/>
    <property type="match status" value="1"/>
</dbReference>
<sequence length="241" mass="27165">MKVREVTADDQAAIREIAKRSLQASYSLSPQTIESAVRQWYDPDEFEAKVTGDEVLIFVAEEGDEPVAFTENALLEEGEADVLWLHVHPDYRGQGIGSELFETTRSRLEDYGVTRLHGRVLAMNEAGNTFYRNQGFEKVSEGEVRIDDSPYTEAIYVEAEPTGLQPLTDDGKTVYVDHDDIERGSLASFHVVYTDQDRQERYGYHCAKCDTLANAMDSMGRIECGTCGNSRKPTRWDASYL</sequence>
<gene>
    <name evidence="4" type="ORF">ACFR9U_09270</name>
</gene>
<dbReference type="Pfam" id="PF13508">
    <property type="entry name" value="Acetyltransf_7"/>
    <property type="match status" value="1"/>
</dbReference>
<dbReference type="EMBL" id="JBHUDJ010000003">
    <property type="protein sequence ID" value="MFD1587173.1"/>
    <property type="molecule type" value="Genomic_DNA"/>
</dbReference>
<comment type="caution">
    <text evidence="4">The sequence shown here is derived from an EMBL/GenBank/DDBJ whole genome shotgun (WGS) entry which is preliminary data.</text>
</comment>
<protein>
    <submittedName>
        <fullName evidence="4">GNAT family N-acetyltransferase</fullName>
        <ecNumber evidence="4">2.3.1.-</ecNumber>
    </submittedName>
</protein>
<dbReference type="EC" id="2.3.1.-" evidence="4"/>
<dbReference type="Pfam" id="PF19133">
    <property type="entry name" value="DUF5816"/>
    <property type="match status" value="1"/>
</dbReference>
<dbReference type="CDD" id="cd04301">
    <property type="entry name" value="NAT_SF"/>
    <property type="match status" value="1"/>
</dbReference>
<reference evidence="4 5" key="1">
    <citation type="journal article" date="2019" name="Int. J. Syst. Evol. Microbiol.">
        <title>The Global Catalogue of Microorganisms (GCM) 10K type strain sequencing project: providing services to taxonomists for standard genome sequencing and annotation.</title>
        <authorList>
            <consortium name="The Broad Institute Genomics Platform"/>
            <consortium name="The Broad Institute Genome Sequencing Center for Infectious Disease"/>
            <person name="Wu L."/>
            <person name="Ma J."/>
        </authorList>
    </citation>
    <scope>NUCLEOTIDE SEQUENCE [LARGE SCALE GENOMIC DNA]</scope>
    <source>
        <strain evidence="4 5">CGMCC 1.12125</strain>
    </source>
</reference>